<feature type="compositionally biased region" description="Basic and acidic residues" evidence="1">
    <location>
        <begin position="319"/>
        <end position="331"/>
    </location>
</feature>
<gene>
    <name evidence="2" type="ORF">CVT06_06990</name>
</gene>
<reference evidence="2 3" key="1">
    <citation type="journal article" date="2018" name="Emerg. Microbes Infect.">
        <title>Genomic analysis of oral Campylobacter concisus strains identified a potential bacterial molecular marker associated with active Crohn's disease.</title>
        <authorList>
            <person name="Liu F."/>
            <person name="Ma R."/>
            <person name="Tay C.Y.A."/>
            <person name="Octavia S."/>
            <person name="Lan R."/>
            <person name="Chung H.K.L."/>
            <person name="Riordan S.M."/>
            <person name="Grimm M.C."/>
            <person name="Leong R.W."/>
            <person name="Tanaka M.M."/>
            <person name="Connor S."/>
            <person name="Zhang L."/>
        </authorList>
    </citation>
    <scope>NUCLEOTIDE SEQUENCE [LARGE SCALE GENOMIC DNA]</scope>
    <source>
        <strain evidence="2 3">P10CDO-S2</strain>
    </source>
</reference>
<protein>
    <submittedName>
        <fullName evidence="2">Uncharacterized protein</fullName>
    </submittedName>
</protein>
<evidence type="ECO:0000256" key="1">
    <source>
        <dbReference type="SAM" id="MobiDB-lite"/>
    </source>
</evidence>
<dbReference type="Proteomes" id="UP000594630">
    <property type="component" value="Chromosome"/>
</dbReference>
<sequence length="413" mass="44795">MSQFIAFDDELNITNKEPDDLFSYLAGGELYANTFAAGAAYAIGRTSNINYTSIFLPFFVDKISSMMELNEDFVEFALMPMQIIFYKTADEKRREKEIYDEISEDTEKIVKLANRLHEKSGGKIGFSTDDRSISQRTATDENFLRELVEQRQKGFFKQTLQNIAYAKFGVVGAIVAGWAYDGKVSGAVVADVVSQVSTAKIADVAAGLLGKALGLQAGFATLGLSMVLGSVLDEAFEVASGLDISFGFGGDIAGFNEIGHGIYEAPLSFLDGIKSMFGGVPTKDLAYDKESYQRTGQIAGIKTKFGMYIGQVGDNLVSGKEKGLNKKERDSALGMARSMARDLDKASKMSRSDKSRQRQAEKHGSSSRDGSSKMSRSEKSRQRQAEKHGNAGRNSSHDRNGAGRNSASGGSMA</sequence>
<name>A0A7S9R6M8_9BACT</name>
<feature type="compositionally biased region" description="Basic and acidic residues" evidence="1">
    <location>
        <begin position="375"/>
        <end position="401"/>
    </location>
</feature>
<evidence type="ECO:0000313" key="2">
    <source>
        <dbReference type="EMBL" id="QPH84834.1"/>
    </source>
</evidence>
<dbReference type="RefSeq" id="WP_107793514.1">
    <property type="nucleotide sequence ID" value="NZ_CP049274.1"/>
</dbReference>
<evidence type="ECO:0000313" key="3">
    <source>
        <dbReference type="Proteomes" id="UP000594630"/>
    </source>
</evidence>
<proteinExistence type="predicted"/>
<organism evidence="2 3">
    <name type="scientific">Campylobacter concisus</name>
    <dbReference type="NCBI Taxonomy" id="199"/>
    <lineage>
        <taxon>Bacteria</taxon>
        <taxon>Pseudomonadati</taxon>
        <taxon>Campylobacterota</taxon>
        <taxon>Epsilonproteobacteria</taxon>
        <taxon>Campylobacterales</taxon>
        <taxon>Campylobacteraceae</taxon>
        <taxon>Campylobacter</taxon>
    </lineage>
</organism>
<feature type="region of interest" description="Disordered" evidence="1">
    <location>
        <begin position="319"/>
        <end position="413"/>
    </location>
</feature>
<accession>A0A7S9R6M8</accession>
<dbReference type="AlphaFoldDB" id="A0A7S9R6M8"/>
<feature type="compositionally biased region" description="Basic and acidic residues" evidence="1">
    <location>
        <begin position="339"/>
        <end position="366"/>
    </location>
</feature>
<dbReference type="EMBL" id="CP049274">
    <property type="protein sequence ID" value="QPH84834.1"/>
    <property type="molecule type" value="Genomic_DNA"/>
</dbReference>
<feature type="compositionally biased region" description="Low complexity" evidence="1">
    <location>
        <begin position="402"/>
        <end position="413"/>
    </location>
</feature>